<keyword evidence="5 6" id="KW-0472">Membrane</keyword>
<proteinExistence type="predicted"/>
<evidence type="ECO:0000256" key="1">
    <source>
        <dbReference type="ARBA" id="ARBA00004651"/>
    </source>
</evidence>
<dbReference type="PANTHER" id="PTHR43124:SF3">
    <property type="entry name" value="CHLORAMPHENICOL EFFLUX PUMP RV0191"/>
    <property type="match status" value="1"/>
</dbReference>
<evidence type="ECO:0000256" key="5">
    <source>
        <dbReference type="ARBA" id="ARBA00023136"/>
    </source>
</evidence>
<dbReference type="InterPro" id="IPR011701">
    <property type="entry name" value="MFS"/>
</dbReference>
<dbReference type="InterPro" id="IPR020846">
    <property type="entry name" value="MFS_dom"/>
</dbReference>
<feature type="transmembrane region" description="Helical" evidence="6">
    <location>
        <begin position="161"/>
        <end position="179"/>
    </location>
</feature>
<dbReference type="PANTHER" id="PTHR43124">
    <property type="entry name" value="PURINE EFFLUX PUMP PBUE"/>
    <property type="match status" value="1"/>
</dbReference>
<dbReference type="Pfam" id="PF07690">
    <property type="entry name" value="MFS_1"/>
    <property type="match status" value="2"/>
</dbReference>
<keyword evidence="4 6" id="KW-1133">Transmembrane helix</keyword>
<feature type="transmembrane region" description="Helical" evidence="6">
    <location>
        <begin position="366"/>
        <end position="387"/>
    </location>
</feature>
<feature type="transmembrane region" description="Helical" evidence="6">
    <location>
        <begin position="97"/>
        <end position="117"/>
    </location>
</feature>
<dbReference type="RefSeq" id="WP_116558297.1">
    <property type="nucleotide sequence ID" value="NZ_QDKM01000003.1"/>
</dbReference>
<reference evidence="8 9" key="1">
    <citation type="submission" date="2018-04" db="EMBL/GenBank/DDBJ databases">
        <title>Pararhodobacter oceanense sp. nov., isolated from marine intertidal sediment.</title>
        <authorList>
            <person name="Wang X.-L."/>
            <person name="Du Z.-J."/>
        </authorList>
    </citation>
    <scope>NUCLEOTIDE SEQUENCE [LARGE SCALE GENOMIC DNA]</scope>
    <source>
        <strain evidence="8 9">AM505</strain>
    </source>
</reference>
<feature type="transmembrane region" description="Helical" evidence="6">
    <location>
        <begin position="271"/>
        <end position="289"/>
    </location>
</feature>
<comment type="caution">
    <text evidence="8">The sequence shown here is derived from an EMBL/GenBank/DDBJ whole genome shotgun (WGS) entry which is preliminary data.</text>
</comment>
<evidence type="ECO:0000259" key="7">
    <source>
        <dbReference type="PROSITE" id="PS50850"/>
    </source>
</evidence>
<organism evidence="8 9">
    <name type="scientific">Pararhodobacter oceanensis</name>
    <dbReference type="NCBI Taxonomy" id="2172121"/>
    <lineage>
        <taxon>Bacteria</taxon>
        <taxon>Pseudomonadati</taxon>
        <taxon>Pseudomonadota</taxon>
        <taxon>Alphaproteobacteria</taxon>
        <taxon>Rhodobacterales</taxon>
        <taxon>Paracoccaceae</taxon>
        <taxon>Pararhodobacter</taxon>
    </lineage>
</organism>
<dbReference type="InterPro" id="IPR036259">
    <property type="entry name" value="MFS_trans_sf"/>
</dbReference>
<feature type="transmembrane region" description="Helical" evidence="6">
    <location>
        <begin position="129"/>
        <end position="149"/>
    </location>
</feature>
<dbReference type="SUPFAM" id="SSF103473">
    <property type="entry name" value="MFS general substrate transporter"/>
    <property type="match status" value="1"/>
</dbReference>
<evidence type="ECO:0000256" key="4">
    <source>
        <dbReference type="ARBA" id="ARBA00022989"/>
    </source>
</evidence>
<accession>A0A2T8HV39</accession>
<dbReference type="Proteomes" id="UP000245911">
    <property type="component" value="Unassembled WGS sequence"/>
</dbReference>
<dbReference type="PROSITE" id="PS50850">
    <property type="entry name" value="MFS"/>
    <property type="match status" value="1"/>
</dbReference>
<feature type="transmembrane region" description="Helical" evidence="6">
    <location>
        <begin position="199"/>
        <end position="218"/>
    </location>
</feature>
<feature type="transmembrane region" description="Helical" evidence="6">
    <location>
        <begin position="327"/>
        <end position="346"/>
    </location>
</feature>
<feature type="transmembrane region" description="Helical" evidence="6">
    <location>
        <begin position="238"/>
        <end position="259"/>
    </location>
</feature>
<dbReference type="InterPro" id="IPR050189">
    <property type="entry name" value="MFS_Efflux_Transporters"/>
</dbReference>
<keyword evidence="2" id="KW-1003">Cell membrane</keyword>
<keyword evidence="9" id="KW-1185">Reference proteome</keyword>
<gene>
    <name evidence="8" type="ORF">DDE20_09835</name>
</gene>
<dbReference type="GO" id="GO:0005886">
    <property type="term" value="C:plasma membrane"/>
    <property type="evidence" value="ECO:0007669"/>
    <property type="project" value="UniProtKB-SubCell"/>
</dbReference>
<evidence type="ECO:0000313" key="9">
    <source>
        <dbReference type="Proteomes" id="UP000245911"/>
    </source>
</evidence>
<feature type="transmembrane region" description="Helical" evidence="6">
    <location>
        <begin position="40"/>
        <end position="60"/>
    </location>
</feature>
<evidence type="ECO:0000256" key="6">
    <source>
        <dbReference type="SAM" id="Phobius"/>
    </source>
</evidence>
<feature type="transmembrane region" description="Helical" evidence="6">
    <location>
        <begin position="295"/>
        <end position="315"/>
    </location>
</feature>
<dbReference type="OrthoDB" id="272777at2"/>
<evidence type="ECO:0000256" key="2">
    <source>
        <dbReference type="ARBA" id="ARBA00022475"/>
    </source>
</evidence>
<dbReference type="GO" id="GO:0022857">
    <property type="term" value="F:transmembrane transporter activity"/>
    <property type="evidence" value="ECO:0007669"/>
    <property type="project" value="InterPro"/>
</dbReference>
<dbReference type="EMBL" id="QDKM01000003">
    <property type="protein sequence ID" value="PVH29300.1"/>
    <property type="molecule type" value="Genomic_DNA"/>
</dbReference>
<comment type="subcellular location">
    <subcellularLocation>
        <location evidence="1">Cell membrane</location>
        <topology evidence="1">Multi-pass membrane protein</topology>
    </subcellularLocation>
</comment>
<sequence length="392" mass="41372">MKLGIFFLVIAYVLSQFYRAFLAVLSPVLGTEIGAMPNDLALSSGLWFLTFAAMQIPIGWALDTLGPRRTAAWILGVAGGGGAAVFALAQAPIHLHIAMALIGIGCSPVLMASYYIFGRIYSARAFATLAGAVIGFGTLGNLAGAWPLAFAAETFGWRQTVGALALVTLLVALAVAVFVKDPPQVEDSGAGKGSLLDIFKIRALWLIFPLMAVSYLPAAGMRGLWAGPYFADVYGADAITIGWVTLAMALAMVAGAFVYGPLDRLFGTRKWVVLTGNALGMLCMFALWWLPTAGYGFAVLMLVGVGLFGSSYPLMMAHGRSFFPPHLLGRGVTMMNLFSIGGVGVLQTLSARVHGSVAPQPPEAPYQAIFAMFGGLLLLGVVIYAFAQDRTD</sequence>
<dbReference type="Gene3D" id="1.20.1250.20">
    <property type="entry name" value="MFS general substrate transporter like domains"/>
    <property type="match status" value="2"/>
</dbReference>
<evidence type="ECO:0000313" key="8">
    <source>
        <dbReference type="EMBL" id="PVH29300.1"/>
    </source>
</evidence>
<feature type="transmembrane region" description="Helical" evidence="6">
    <location>
        <begin position="72"/>
        <end position="91"/>
    </location>
</feature>
<dbReference type="AlphaFoldDB" id="A0A2T8HV39"/>
<protein>
    <submittedName>
        <fullName evidence="8">MFS transporter</fullName>
    </submittedName>
</protein>
<evidence type="ECO:0000256" key="3">
    <source>
        <dbReference type="ARBA" id="ARBA00022692"/>
    </source>
</evidence>
<keyword evidence="3 6" id="KW-0812">Transmembrane</keyword>
<feature type="domain" description="Major facilitator superfamily (MFS) profile" evidence="7">
    <location>
        <begin position="4"/>
        <end position="392"/>
    </location>
</feature>
<name>A0A2T8HV39_9RHOB</name>